<keyword evidence="3" id="KW-1185">Reference proteome</keyword>
<evidence type="ECO:0000313" key="2">
    <source>
        <dbReference type="EMBL" id="WIY47303.1"/>
    </source>
</evidence>
<feature type="transmembrane region" description="Helical" evidence="1">
    <location>
        <begin position="122"/>
        <end position="144"/>
    </location>
</feature>
<gene>
    <name evidence="2" type="ORF">QRO08_15855</name>
</gene>
<name>A0ABY9ALH3_PARCI</name>
<feature type="transmembrane region" description="Helical" evidence="1">
    <location>
        <begin position="150"/>
        <end position="168"/>
    </location>
</feature>
<keyword evidence="1" id="KW-0472">Membrane</keyword>
<feature type="transmembrane region" description="Helical" evidence="1">
    <location>
        <begin position="189"/>
        <end position="208"/>
    </location>
</feature>
<proteinExistence type="predicted"/>
<dbReference type="EMBL" id="CP127363">
    <property type="protein sequence ID" value="WIY47303.1"/>
    <property type="molecule type" value="Genomic_DNA"/>
</dbReference>
<accession>A0ABY9ALH3</accession>
<organism evidence="2 3">
    <name type="scientific">Paracidovorax citrulli</name>
    <name type="common">Acidovorax citrulli</name>
    <dbReference type="NCBI Taxonomy" id="80869"/>
    <lineage>
        <taxon>Bacteria</taxon>
        <taxon>Pseudomonadati</taxon>
        <taxon>Pseudomonadota</taxon>
        <taxon>Betaproteobacteria</taxon>
        <taxon>Burkholderiales</taxon>
        <taxon>Comamonadaceae</taxon>
        <taxon>Paracidovorax</taxon>
    </lineage>
</organism>
<keyword evidence="1" id="KW-0812">Transmembrane</keyword>
<dbReference type="Proteomes" id="UP001242732">
    <property type="component" value="Chromosome"/>
</dbReference>
<reference evidence="2 3" key="1">
    <citation type="submission" date="2023-06" db="EMBL/GenBank/DDBJ databases">
        <authorList>
            <person name="Ham H."/>
            <person name="Park D.S."/>
        </authorList>
    </citation>
    <scope>NUCLEOTIDE SEQUENCE [LARGE SCALE GENOMIC DNA]</scope>
    <source>
        <strain evidence="2 3">KACC 17005</strain>
    </source>
</reference>
<protein>
    <submittedName>
        <fullName evidence="2">Uncharacterized protein</fullName>
    </submittedName>
</protein>
<dbReference type="RefSeq" id="WP_011794900.1">
    <property type="nucleotide sequence ID" value="NZ_CP023687.1"/>
</dbReference>
<evidence type="ECO:0000313" key="3">
    <source>
        <dbReference type="Proteomes" id="UP001242732"/>
    </source>
</evidence>
<sequence length="209" mass="22388">MIEISARRPNSRSVGTAVAADWFGRGSPILMTIVSPEGSVYYIGAMPDPTAIREAPIVPALLYSVFSKRRYVELSIQQTLWVNLKAADLRAKYERGEWPTQDDIDEQDGAHGFSRTVLLRRLFKPAAFGVLACAIAVVIGIPFGLTGLSVAKRFGLAAGALGLWAGLIQLDMPGQSWKGKGLDEIVARAVVKALVFVAAVLALVAGILP</sequence>
<evidence type="ECO:0000256" key="1">
    <source>
        <dbReference type="SAM" id="Phobius"/>
    </source>
</evidence>
<keyword evidence="1" id="KW-1133">Transmembrane helix</keyword>